<dbReference type="AlphaFoldDB" id="A0A895YFS2"/>
<dbReference type="EMBL" id="CP070499">
    <property type="protein sequence ID" value="QSB14319.1"/>
    <property type="molecule type" value="Genomic_DNA"/>
</dbReference>
<proteinExistence type="predicted"/>
<gene>
    <name evidence="1" type="ORF">JQS43_22925</name>
</gene>
<reference evidence="1" key="1">
    <citation type="submission" date="2021-02" db="EMBL/GenBank/DDBJ databases">
        <title>Natrosporangium hydrolyticum gen. nov., sp. nov, a haloalkaliphilic actinobacterium from a soda solonchak soil.</title>
        <authorList>
            <person name="Sorokin D.Y."/>
            <person name="Khijniak T.V."/>
            <person name="Zakharycheva A.P."/>
            <person name="Boueva O.V."/>
            <person name="Ariskina E.V."/>
            <person name="Hahnke R.L."/>
            <person name="Bunk B."/>
            <person name="Sproer C."/>
            <person name="Schumann P."/>
            <person name="Evtushenko L.I."/>
            <person name="Kublanov I.V."/>
        </authorList>
    </citation>
    <scope>NUCLEOTIDE SEQUENCE</scope>
    <source>
        <strain evidence="1">DSM 106523</strain>
    </source>
</reference>
<evidence type="ECO:0000313" key="2">
    <source>
        <dbReference type="Proteomes" id="UP000662857"/>
    </source>
</evidence>
<evidence type="ECO:0000313" key="1">
    <source>
        <dbReference type="EMBL" id="QSB14319.1"/>
    </source>
</evidence>
<name>A0A895YFS2_9ACTN</name>
<protein>
    <submittedName>
        <fullName evidence="1">Oxidoreductase</fullName>
    </submittedName>
</protein>
<dbReference type="RefSeq" id="WP_239676447.1">
    <property type="nucleotide sequence ID" value="NZ_CP070499.1"/>
</dbReference>
<organism evidence="1 2">
    <name type="scientific">Natronosporangium hydrolyticum</name>
    <dbReference type="NCBI Taxonomy" id="2811111"/>
    <lineage>
        <taxon>Bacteria</taxon>
        <taxon>Bacillati</taxon>
        <taxon>Actinomycetota</taxon>
        <taxon>Actinomycetes</taxon>
        <taxon>Micromonosporales</taxon>
        <taxon>Micromonosporaceae</taxon>
        <taxon>Natronosporangium</taxon>
    </lineage>
</organism>
<keyword evidence="2" id="KW-1185">Reference proteome</keyword>
<dbReference type="KEGG" id="nhy:JQS43_22925"/>
<sequence>MAEDPLSALSQLADVAPALASARAAVDDAYRHRMLRRRGGEVAAEVSLRSAVASAALAGGRYDLADARSGVVTDPLLHGALRCAQALPGLAEQWRRAPRQVLARLHLLAARGVVADELLGRPVGTEQPPVAARLDALVEVIVASGGQGMVRAAVVHGELLALGLFPGPNGVVARAAGRLELLSSGLDPRGLLLVDEVHLAREPEYVGSAGSFATGTPDGVRAWLRHCATAVEQGAGGVAEVADYLG</sequence>
<dbReference type="Proteomes" id="UP000662857">
    <property type="component" value="Chromosome"/>
</dbReference>
<accession>A0A895YFS2</accession>